<comment type="catalytic activity">
    <reaction evidence="1 8 9">
        <text>Endonucleolytic cleavage to 5'-phosphomonoester.</text>
        <dbReference type="EC" id="3.1.26.4"/>
    </reaction>
</comment>
<evidence type="ECO:0000256" key="5">
    <source>
        <dbReference type="ARBA" id="ARBA00022723"/>
    </source>
</evidence>
<dbReference type="HOGENOM" id="CLU_036532_0_0_1"/>
<proteinExistence type="inferred from homology"/>
<comment type="function">
    <text evidence="9">Endonuclease that specifically degrades the RNA of RNA-DNA hybrids.</text>
</comment>
<dbReference type="STRING" id="253628.A0A0D2AIA9"/>
<evidence type="ECO:0000256" key="7">
    <source>
        <dbReference type="ARBA" id="ARBA00022801"/>
    </source>
</evidence>
<dbReference type="EC" id="3.1.26.4" evidence="9"/>
<dbReference type="GO" id="GO:0043137">
    <property type="term" value="P:DNA replication, removal of RNA primer"/>
    <property type="evidence" value="ECO:0007669"/>
    <property type="project" value="TreeGrafter"/>
</dbReference>
<dbReference type="GO" id="GO:0046872">
    <property type="term" value="F:metal ion binding"/>
    <property type="evidence" value="ECO:0007669"/>
    <property type="project" value="UniProtKB-KW"/>
</dbReference>
<dbReference type="VEuPathDB" id="FungiDB:PV09_09567"/>
<evidence type="ECO:0000256" key="8">
    <source>
        <dbReference type="PROSITE-ProRule" id="PRU01319"/>
    </source>
</evidence>
<gene>
    <name evidence="11" type="ORF">PV09_09567</name>
</gene>
<evidence type="ECO:0000256" key="9">
    <source>
        <dbReference type="RuleBase" id="RU003515"/>
    </source>
</evidence>
<dbReference type="AlphaFoldDB" id="A0A0D2AIA9"/>
<dbReference type="GO" id="GO:0003723">
    <property type="term" value="F:RNA binding"/>
    <property type="evidence" value="ECO:0007669"/>
    <property type="project" value="UniProtKB-UniRule"/>
</dbReference>
<dbReference type="PANTHER" id="PTHR10954:SF7">
    <property type="entry name" value="RIBONUCLEASE H2 SUBUNIT A"/>
    <property type="match status" value="1"/>
</dbReference>
<organism evidence="11 12">
    <name type="scientific">Verruconis gallopava</name>
    <dbReference type="NCBI Taxonomy" id="253628"/>
    <lineage>
        <taxon>Eukaryota</taxon>
        <taxon>Fungi</taxon>
        <taxon>Dikarya</taxon>
        <taxon>Ascomycota</taxon>
        <taxon>Pezizomycotina</taxon>
        <taxon>Dothideomycetes</taxon>
        <taxon>Pleosporomycetidae</taxon>
        <taxon>Venturiales</taxon>
        <taxon>Sympoventuriaceae</taxon>
        <taxon>Verruconis</taxon>
    </lineage>
</organism>
<evidence type="ECO:0000313" key="11">
    <source>
        <dbReference type="EMBL" id="KIV98653.1"/>
    </source>
</evidence>
<name>A0A0D2AIA9_9PEZI</name>
<evidence type="ECO:0000256" key="4">
    <source>
        <dbReference type="ARBA" id="ARBA00022722"/>
    </source>
</evidence>
<dbReference type="FunFam" id="3.30.420.10:FF:000016">
    <property type="entry name" value="Ribonuclease"/>
    <property type="match status" value="1"/>
</dbReference>
<comment type="similarity">
    <text evidence="3">Belongs to the RNase HII family. Eukaryotic subfamily.</text>
</comment>
<evidence type="ECO:0000313" key="12">
    <source>
        <dbReference type="Proteomes" id="UP000053259"/>
    </source>
</evidence>
<reference evidence="11 12" key="1">
    <citation type="submission" date="2015-01" db="EMBL/GenBank/DDBJ databases">
        <title>The Genome Sequence of Ochroconis gallopava CBS43764.</title>
        <authorList>
            <consortium name="The Broad Institute Genomics Platform"/>
            <person name="Cuomo C."/>
            <person name="de Hoog S."/>
            <person name="Gorbushina A."/>
            <person name="Stielow B."/>
            <person name="Teixiera M."/>
            <person name="Abouelleil A."/>
            <person name="Chapman S.B."/>
            <person name="Priest M."/>
            <person name="Young S.K."/>
            <person name="Wortman J."/>
            <person name="Nusbaum C."/>
            <person name="Birren B."/>
        </authorList>
    </citation>
    <scope>NUCLEOTIDE SEQUENCE [LARGE SCALE GENOMIC DNA]</scope>
    <source>
        <strain evidence="11 12">CBS 43764</strain>
    </source>
</reference>
<keyword evidence="4 8" id="KW-0540">Nuclease</keyword>
<feature type="domain" description="RNase H type-2" evidence="10">
    <location>
        <begin position="43"/>
        <end position="274"/>
    </location>
</feature>
<feature type="binding site" evidence="8">
    <location>
        <position position="50"/>
    </location>
    <ligand>
        <name>a divalent metal cation</name>
        <dbReference type="ChEBI" id="CHEBI:60240"/>
    </ligand>
</feature>
<dbReference type="GeneID" id="27317540"/>
<evidence type="ECO:0000256" key="3">
    <source>
        <dbReference type="ARBA" id="ARBA00007058"/>
    </source>
</evidence>
<dbReference type="PROSITE" id="PS51975">
    <property type="entry name" value="RNASE_H_2"/>
    <property type="match status" value="1"/>
</dbReference>
<comment type="cofactor">
    <cofactor evidence="8">
        <name>Mn(2+)</name>
        <dbReference type="ChEBI" id="CHEBI:29035"/>
    </cofactor>
    <cofactor evidence="8">
        <name>Mg(2+)</name>
        <dbReference type="ChEBI" id="CHEBI:18420"/>
    </cofactor>
    <text evidence="8">Manganese or magnesium. Binds 1 divalent metal ion per monomer in the absence of substrate. May bind a second metal ion after substrate binding.</text>
</comment>
<feature type="binding site" evidence="8">
    <location>
        <position position="49"/>
    </location>
    <ligand>
        <name>a divalent metal cation</name>
        <dbReference type="ChEBI" id="CHEBI:60240"/>
    </ligand>
</feature>
<protein>
    <recommendedName>
        <fullName evidence="9">Ribonuclease</fullName>
        <ecNumber evidence="9">3.1.26.4</ecNumber>
    </recommendedName>
</protein>
<accession>A0A0D2AIA9</accession>
<dbReference type="Gene3D" id="1.10.10.460">
    <property type="entry name" value="Ribonuclease hii. Domain 2"/>
    <property type="match status" value="1"/>
</dbReference>
<dbReference type="InterPro" id="IPR023160">
    <property type="entry name" value="RNase_HII_hlx-loop-hlx_cap_dom"/>
</dbReference>
<evidence type="ECO:0000256" key="6">
    <source>
        <dbReference type="ARBA" id="ARBA00022759"/>
    </source>
</evidence>
<dbReference type="CDD" id="cd07181">
    <property type="entry name" value="RNase_HII_eukaryota_like"/>
    <property type="match status" value="1"/>
</dbReference>
<dbReference type="PANTHER" id="PTHR10954">
    <property type="entry name" value="RIBONUCLEASE H2 SUBUNIT A"/>
    <property type="match status" value="1"/>
</dbReference>
<evidence type="ECO:0000256" key="2">
    <source>
        <dbReference type="ARBA" id="ARBA00001946"/>
    </source>
</evidence>
<dbReference type="GO" id="GO:0032299">
    <property type="term" value="C:ribonuclease H2 complex"/>
    <property type="evidence" value="ECO:0007669"/>
    <property type="project" value="TreeGrafter"/>
</dbReference>
<dbReference type="InterPro" id="IPR036397">
    <property type="entry name" value="RNaseH_sf"/>
</dbReference>
<comment type="cofactor">
    <cofactor evidence="2">
        <name>Mg(2+)</name>
        <dbReference type="ChEBI" id="CHEBI:18420"/>
    </cofactor>
</comment>
<dbReference type="FunFam" id="1.10.10.460:FF:000001">
    <property type="entry name" value="Ribonuclease"/>
    <property type="match status" value="1"/>
</dbReference>
<dbReference type="InterPro" id="IPR024567">
    <property type="entry name" value="RNase_HII/HIII_dom"/>
</dbReference>
<sequence>MGSLDVDGTFTPPSVMLNNIKCGDSYTYFSDVPVSLRQNIGTECVLGIDEAGRGPVLGSMVYALFYLPLQYHNSLLDETHHFDDSKVLSSKFRASLMQQLCTPGNDLYQHCGWATRVISARDISAGMLRRTAVYNLNAQAMDATIDLIRSVLTQGINVAHIFVDTVGKPDAYQRKLEKIFPTKKITVAKKADSIFPCVSAASVCAKVTRDLALDASYKMTCATISISGGWGSGYPSDARCLTWMKSNMHPIFGWGPECRFSWGTAKDLLENRCKNLIVQWPEEEDHVDGIKMSDFLPDSSACDSSDNLKRWYGQKSAQNMF</sequence>
<dbReference type="OrthoDB" id="7462577at2759"/>
<keyword evidence="6 8" id="KW-0255">Endonuclease</keyword>
<dbReference type="SUPFAM" id="SSF53098">
    <property type="entry name" value="Ribonuclease H-like"/>
    <property type="match status" value="1"/>
</dbReference>
<dbReference type="Gene3D" id="3.30.420.10">
    <property type="entry name" value="Ribonuclease H-like superfamily/Ribonuclease H"/>
    <property type="match status" value="1"/>
</dbReference>
<dbReference type="Pfam" id="PF01351">
    <property type="entry name" value="RNase_HII"/>
    <property type="match status" value="1"/>
</dbReference>
<dbReference type="FunCoup" id="A0A0D2AIA9">
    <property type="interactions" value="425"/>
</dbReference>
<evidence type="ECO:0000259" key="10">
    <source>
        <dbReference type="PROSITE" id="PS51975"/>
    </source>
</evidence>
<keyword evidence="5 8" id="KW-0479">Metal-binding</keyword>
<dbReference type="InterPro" id="IPR001352">
    <property type="entry name" value="RNase_HII/HIII"/>
</dbReference>
<dbReference type="Proteomes" id="UP000053259">
    <property type="component" value="Unassembled WGS sequence"/>
</dbReference>
<feature type="binding site" evidence="8">
    <location>
        <position position="164"/>
    </location>
    <ligand>
        <name>a divalent metal cation</name>
        <dbReference type="ChEBI" id="CHEBI:60240"/>
    </ligand>
</feature>
<keyword evidence="12" id="KW-1185">Reference proteome</keyword>
<dbReference type="EMBL" id="KN847609">
    <property type="protein sequence ID" value="KIV98653.1"/>
    <property type="molecule type" value="Genomic_DNA"/>
</dbReference>
<dbReference type="NCBIfam" id="TIGR00729">
    <property type="entry name" value="ribonuclease HII"/>
    <property type="match status" value="1"/>
</dbReference>
<dbReference type="InterPro" id="IPR012337">
    <property type="entry name" value="RNaseH-like_sf"/>
</dbReference>
<dbReference type="GO" id="GO:0006298">
    <property type="term" value="P:mismatch repair"/>
    <property type="evidence" value="ECO:0007669"/>
    <property type="project" value="TreeGrafter"/>
</dbReference>
<dbReference type="InParanoid" id="A0A0D2AIA9"/>
<dbReference type="InterPro" id="IPR004649">
    <property type="entry name" value="RNase_H2_suA"/>
</dbReference>
<dbReference type="GO" id="GO:0004523">
    <property type="term" value="F:RNA-DNA hybrid ribonuclease activity"/>
    <property type="evidence" value="ECO:0007669"/>
    <property type="project" value="UniProtKB-UniRule"/>
</dbReference>
<dbReference type="RefSeq" id="XP_016208523.1">
    <property type="nucleotide sequence ID" value="XM_016363645.1"/>
</dbReference>
<evidence type="ECO:0000256" key="1">
    <source>
        <dbReference type="ARBA" id="ARBA00000077"/>
    </source>
</evidence>
<keyword evidence="7 8" id="KW-0378">Hydrolase</keyword>